<dbReference type="AlphaFoldDB" id="A0A2R5G0L8"/>
<reference evidence="2 3" key="1">
    <citation type="submission" date="2017-06" db="EMBL/GenBank/DDBJ databases">
        <title>Genome sequencing of cyanobaciteial culture collection at National Institute for Environmental Studies (NIES).</title>
        <authorList>
            <person name="Hirose Y."/>
            <person name="Shimura Y."/>
            <person name="Fujisawa T."/>
            <person name="Nakamura Y."/>
            <person name="Kawachi M."/>
        </authorList>
    </citation>
    <scope>NUCLEOTIDE SEQUENCE [LARGE SCALE GENOMIC DNA]</scope>
    <source>
        <strain evidence="2 3">NIES-4072</strain>
    </source>
</reference>
<evidence type="ECO:0000259" key="1">
    <source>
        <dbReference type="SMART" id="SM00912"/>
    </source>
</evidence>
<gene>
    <name evidence="2" type="ORF">NIES4072_69700</name>
</gene>
<sequence>MICLLNSGVVKAQIIPDSTLPVNSSITVDSDISIINGGTRAGSNLLHSFDQFSIPTGKTVYFNNAGDIQNIISRVTGKSISNIDGLLRANGAANLFLLNPNGIIFGSNASLNIGGSFVASTASSLKFANGTEFSTTSTQTAPLLTVSAPIGLNLENNTGEIRVQGSGHTLGISSLFSPILGAGASNNGLRVLPQKTLALIGGKIALEGGNLTAPGGRVELGSVGNGIVTLNPTTSGWVFGYEGLQNFQNIELSKRALVDASGSGSSAVQLVGKQIFLTEGSVALIQNQGAQTGSGINIQALNLLQLSGTSADGMIPSGVEIETLGGSVGDVVVSTKRLSFEDGAAINSKTFTQASASNILLDASESIEVKGFSFINPTTASIASGVGSYTFSAGTSGNIAINTGQLTALSGGTITSGTFGTGTGGELLINAARSVELSGFNPILSSPSQVAVGAYKSGNSGNLKIISPEIRLDNGGIIASYTFSGGNAGDITIEAPSFLSITTPVNTKDLSYEFLSGISSYAVSPPLLIQQVLGLSSEVSGAARSIKIKTERLSLSKGSITVSNLGTGSAGNIDIDANIVSLKNNSSISAATALADGGNIFIHTNDVQLFDSIISASASNPEAAYRLLGIDFPYNLPLVGAGIGGNVTINTNTLFSLGNSTITANAFGGRGGNIRINVRDGFLFSENSRVEASSEFGINGTVQINGLAINSRGIKAAPEVVQETPEIDSNCQGQSGVAASELVISSRGGFPPSSDEMPENIYERQNNSVLVDKNISEEHKASVVEQTLEIVEANTWTIDSNGRIALIADPNTATPVASALSASKCRQESYTSEVSPTIKTVQRND</sequence>
<dbReference type="EMBL" id="BDUD01000002">
    <property type="protein sequence ID" value="GBG23258.1"/>
    <property type="molecule type" value="Genomic_DNA"/>
</dbReference>
<dbReference type="NCBIfam" id="TIGR01901">
    <property type="entry name" value="adhes_NPXG"/>
    <property type="match status" value="1"/>
</dbReference>
<dbReference type="InterPro" id="IPR008638">
    <property type="entry name" value="FhaB/CdiA-like_TPS"/>
</dbReference>
<organism evidence="2 3">
    <name type="scientific">Nostoc commune NIES-4072</name>
    <dbReference type="NCBI Taxonomy" id="2005467"/>
    <lineage>
        <taxon>Bacteria</taxon>
        <taxon>Bacillati</taxon>
        <taxon>Cyanobacteriota</taxon>
        <taxon>Cyanophyceae</taxon>
        <taxon>Nostocales</taxon>
        <taxon>Nostocaceae</taxon>
        <taxon>Nostoc</taxon>
    </lineage>
</organism>
<proteinExistence type="predicted"/>
<keyword evidence="3" id="KW-1185">Reference proteome</keyword>
<feature type="domain" description="Filamentous haemagglutinin FhaB/tRNA nuclease CdiA-like TPS" evidence="1">
    <location>
        <begin position="17"/>
        <end position="128"/>
    </location>
</feature>
<dbReference type="RefSeq" id="WP_181374335.1">
    <property type="nucleotide sequence ID" value="NZ_BDUD01000002.1"/>
</dbReference>
<accession>A0A2R5G0L8</accession>
<evidence type="ECO:0000313" key="2">
    <source>
        <dbReference type="EMBL" id="GBG23258.1"/>
    </source>
</evidence>
<dbReference type="Pfam" id="PF05860">
    <property type="entry name" value="TPS"/>
    <property type="match status" value="1"/>
</dbReference>
<dbReference type="Proteomes" id="UP000245124">
    <property type="component" value="Unassembled WGS sequence"/>
</dbReference>
<name>A0A2R5G0L8_NOSCO</name>
<protein>
    <submittedName>
        <fullName evidence="2">Filamentous hemagglutinin family outer membrane protein</fullName>
    </submittedName>
</protein>
<comment type="caution">
    <text evidence="2">The sequence shown here is derived from an EMBL/GenBank/DDBJ whole genome shotgun (WGS) entry which is preliminary data.</text>
</comment>
<dbReference type="SMART" id="SM00912">
    <property type="entry name" value="Haemagg_act"/>
    <property type="match status" value="1"/>
</dbReference>
<evidence type="ECO:0000313" key="3">
    <source>
        <dbReference type="Proteomes" id="UP000245124"/>
    </source>
</evidence>
<dbReference type="InterPro" id="IPR011050">
    <property type="entry name" value="Pectin_lyase_fold/virulence"/>
</dbReference>
<dbReference type="InterPro" id="IPR012334">
    <property type="entry name" value="Pectin_lyas_fold"/>
</dbReference>
<dbReference type="SUPFAM" id="SSF51126">
    <property type="entry name" value="Pectin lyase-like"/>
    <property type="match status" value="2"/>
</dbReference>
<dbReference type="Gene3D" id="2.160.20.10">
    <property type="entry name" value="Single-stranded right-handed beta-helix, Pectin lyase-like"/>
    <property type="match status" value="3"/>
</dbReference>